<comment type="similarity">
    <text evidence="2">Belongs to the peptidase S8 family.</text>
</comment>
<feature type="chain" id="PRO_5042017037" description="Peptidase S8/S53 domain-containing protein" evidence="3">
    <location>
        <begin position="23"/>
        <end position="234"/>
    </location>
</feature>
<reference evidence="5 6" key="1">
    <citation type="journal article" date="2015" name="Genome Biol. Evol.">
        <title>Comparative Genomics of a Bacterivorous Green Alga Reveals Evolutionary Causalities and Consequences of Phago-Mixotrophic Mode of Nutrition.</title>
        <authorList>
            <person name="Burns J.A."/>
            <person name="Paasch A."/>
            <person name="Narechania A."/>
            <person name="Kim E."/>
        </authorList>
    </citation>
    <scope>NUCLEOTIDE SEQUENCE [LARGE SCALE GENOMIC DNA]</scope>
    <source>
        <strain evidence="5 6">PLY_AMNH</strain>
    </source>
</reference>
<dbReference type="Gene3D" id="3.40.50.200">
    <property type="entry name" value="Peptidase S8/S53 domain"/>
    <property type="match status" value="1"/>
</dbReference>
<accession>A0AAE0ENH1</accession>
<dbReference type="Proteomes" id="UP001190700">
    <property type="component" value="Unassembled WGS sequence"/>
</dbReference>
<dbReference type="InterPro" id="IPR023827">
    <property type="entry name" value="Peptidase_S8_Asp-AS"/>
</dbReference>
<organism evidence="5 6">
    <name type="scientific">Cymbomonas tetramitiformis</name>
    <dbReference type="NCBI Taxonomy" id="36881"/>
    <lineage>
        <taxon>Eukaryota</taxon>
        <taxon>Viridiplantae</taxon>
        <taxon>Chlorophyta</taxon>
        <taxon>Pyramimonadophyceae</taxon>
        <taxon>Pyramimonadales</taxon>
        <taxon>Pyramimonadaceae</taxon>
        <taxon>Cymbomonas</taxon>
    </lineage>
</organism>
<evidence type="ECO:0000313" key="6">
    <source>
        <dbReference type="Proteomes" id="UP001190700"/>
    </source>
</evidence>
<keyword evidence="1" id="KW-0378">Hydrolase</keyword>
<dbReference type="EMBL" id="LGRX02035836">
    <property type="protein sequence ID" value="KAK3232960.1"/>
    <property type="molecule type" value="Genomic_DNA"/>
</dbReference>
<comment type="caution">
    <text evidence="5">The sequence shown here is derived from an EMBL/GenBank/DDBJ whole genome shotgun (WGS) entry which is preliminary data.</text>
</comment>
<dbReference type="Pfam" id="PF00082">
    <property type="entry name" value="Peptidase_S8"/>
    <property type="match status" value="1"/>
</dbReference>
<dbReference type="GO" id="GO:0006508">
    <property type="term" value="P:proteolysis"/>
    <property type="evidence" value="ECO:0007669"/>
    <property type="project" value="InterPro"/>
</dbReference>
<gene>
    <name evidence="5" type="ORF">CYMTET_56717</name>
</gene>
<evidence type="ECO:0000256" key="3">
    <source>
        <dbReference type="SAM" id="SignalP"/>
    </source>
</evidence>
<dbReference type="AlphaFoldDB" id="A0AAE0ENH1"/>
<feature type="domain" description="Peptidase S8/S53" evidence="4">
    <location>
        <begin position="156"/>
        <end position="179"/>
    </location>
</feature>
<keyword evidence="6" id="KW-1185">Reference proteome</keyword>
<keyword evidence="3" id="KW-0732">Signal</keyword>
<dbReference type="SUPFAM" id="SSF52743">
    <property type="entry name" value="Subtilisin-like"/>
    <property type="match status" value="1"/>
</dbReference>
<proteinExistence type="inferred from homology"/>
<dbReference type="PROSITE" id="PS51892">
    <property type="entry name" value="SUBTILASE"/>
    <property type="match status" value="1"/>
</dbReference>
<sequence length="234" mass="25451">MQLARLGLYLFTNIVVFNHGVAVQPDTAFDASLRLQRLGPPRLLVELHKTDGTQRRRSLLETGASIPGAKVLFTGNQSGVEVFEVPNEVDVAKVTEKLLSMPDVKHVEVDHPVHAVDVPFNDERWSELWGLQKIALSAADDRGGLQGAWATTLGSKEVVVAVVDTGVDYSHPDLSSNMYVHYSTTASDPARLHRTMCIALLPSGLAQSVLLCVPLHPVALPRYLFASSGIVNQI</sequence>
<dbReference type="PROSITE" id="PS00136">
    <property type="entry name" value="SUBTILASE_ASP"/>
    <property type="match status" value="1"/>
</dbReference>
<dbReference type="InterPro" id="IPR036852">
    <property type="entry name" value="Peptidase_S8/S53_dom_sf"/>
</dbReference>
<name>A0AAE0ENH1_9CHLO</name>
<comment type="caution">
    <text evidence="2">Lacks conserved residue(s) required for the propagation of feature annotation.</text>
</comment>
<evidence type="ECO:0000256" key="1">
    <source>
        <dbReference type="ARBA" id="ARBA00022801"/>
    </source>
</evidence>
<evidence type="ECO:0000259" key="4">
    <source>
        <dbReference type="Pfam" id="PF00082"/>
    </source>
</evidence>
<evidence type="ECO:0000313" key="5">
    <source>
        <dbReference type="EMBL" id="KAK3232960.1"/>
    </source>
</evidence>
<feature type="signal peptide" evidence="3">
    <location>
        <begin position="1"/>
        <end position="22"/>
    </location>
</feature>
<evidence type="ECO:0000256" key="2">
    <source>
        <dbReference type="PROSITE-ProRule" id="PRU01240"/>
    </source>
</evidence>
<dbReference type="InterPro" id="IPR000209">
    <property type="entry name" value="Peptidase_S8/S53_dom"/>
</dbReference>
<dbReference type="GO" id="GO:0004252">
    <property type="term" value="F:serine-type endopeptidase activity"/>
    <property type="evidence" value="ECO:0007669"/>
    <property type="project" value="InterPro"/>
</dbReference>
<protein>
    <recommendedName>
        <fullName evidence="4">Peptidase S8/S53 domain-containing protein</fullName>
    </recommendedName>
</protein>